<name>A0A0K0D4F8_ANGCA</name>
<dbReference type="PANTHER" id="PTHR46066">
    <property type="entry name" value="CHITINASE DOMAIN-CONTAINING PROTEIN 1 FAMILY MEMBER"/>
    <property type="match status" value="1"/>
</dbReference>
<dbReference type="GO" id="GO:0070492">
    <property type="term" value="F:oligosaccharide binding"/>
    <property type="evidence" value="ECO:0007669"/>
    <property type="project" value="TreeGrafter"/>
</dbReference>
<dbReference type="STRING" id="6313.A0A0K0D4F8"/>
<keyword evidence="2" id="KW-1185">Reference proteome</keyword>
<evidence type="ECO:0000313" key="2">
    <source>
        <dbReference type="Proteomes" id="UP000035642"/>
    </source>
</evidence>
<accession>A0A0K0D4F8</accession>
<dbReference type="GO" id="GO:0012505">
    <property type="term" value="C:endomembrane system"/>
    <property type="evidence" value="ECO:0007669"/>
    <property type="project" value="TreeGrafter"/>
</dbReference>
<reference evidence="2" key="1">
    <citation type="submission" date="2012-09" db="EMBL/GenBank/DDBJ databases">
        <authorList>
            <person name="Martin A.A."/>
        </authorList>
    </citation>
    <scope>NUCLEOTIDE SEQUENCE</scope>
</reference>
<reference evidence="3" key="2">
    <citation type="submission" date="2017-02" db="UniProtKB">
        <authorList>
            <consortium name="WormBaseParasite"/>
        </authorList>
    </citation>
    <scope>IDENTIFICATION</scope>
</reference>
<dbReference type="Proteomes" id="UP000035642">
    <property type="component" value="Unassembled WGS sequence"/>
</dbReference>
<evidence type="ECO:0000256" key="1">
    <source>
        <dbReference type="SAM" id="Phobius"/>
    </source>
</evidence>
<keyword evidence="1" id="KW-0812">Transmembrane</keyword>
<sequence>LKNHDNVDYSPRKFENPVLVYVTPWNNKGYDLAKWVSHKLTHVSPVWIQVFLVFNTCGSLRSLDTASTCFIFLKFYFVLLVVELMILIMVRFLSNSLSIVHPFDQYGFLLYLCGTPSCLVGI</sequence>
<feature type="transmembrane region" description="Helical" evidence="1">
    <location>
        <begin position="75"/>
        <end position="94"/>
    </location>
</feature>
<evidence type="ECO:0000313" key="3">
    <source>
        <dbReference type="WBParaSite" id="ACAC_0000495301-mRNA-1"/>
    </source>
</evidence>
<keyword evidence="1" id="KW-0472">Membrane</keyword>
<proteinExistence type="predicted"/>
<dbReference type="WBParaSite" id="ACAC_0000495301-mRNA-1">
    <property type="protein sequence ID" value="ACAC_0000495301-mRNA-1"/>
    <property type="gene ID" value="ACAC_0000495301"/>
</dbReference>
<organism evidence="2 3">
    <name type="scientific">Angiostrongylus cantonensis</name>
    <name type="common">Rat lungworm</name>
    <dbReference type="NCBI Taxonomy" id="6313"/>
    <lineage>
        <taxon>Eukaryota</taxon>
        <taxon>Metazoa</taxon>
        <taxon>Ecdysozoa</taxon>
        <taxon>Nematoda</taxon>
        <taxon>Chromadorea</taxon>
        <taxon>Rhabditida</taxon>
        <taxon>Rhabditina</taxon>
        <taxon>Rhabditomorpha</taxon>
        <taxon>Strongyloidea</taxon>
        <taxon>Metastrongylidae</taxon>
        <taxon>Angiostrongylus</taxon>
    </lineage>
</organism>
<protein>
    <submittedName>
        <fullName evidence="3">Chitin synthase</fullName>
    </submittedName>
</protein>
<dbReference type="AlphaFoldDB" id="A0A0K0D4F8"/>
<dbReference type="Gene3D" id="3.20.20.80">
    <property type="entry name" value="Glycosidases"/>
    <property type="match status" value="1"/>
</dbReference>
<keyword evidence="1" id="KW-1133">Transmembrane helix</keyword>
<dbReference type="PANTHER" id="PTHR46066:SF2">
    <property type="entry name" value="CHITINASE DOMAIN-CONTAINING PROTEIN 1"/>
    <property type="match status" value="1"/>
</dbReference>